<dbReference type="Gramene" id="AUR62014639-RA">
    <property type="protein sequence ID" value="AUR62014639-RA:cds"/>
    <property type="gene ID" value="AUR62014639"/>
</dbReference>
<keyword evidence="5" id="KW-1185">Reference proteome</keyword>
<accession>A0A803LKZ2</accession>
<dbReference type="OrthoDB" id="185373at2759"/>
<dbReference type="RefSeq" id="XP_021726273.1">
    <property type="nucleotide sequence ID" value="XM_021870581.1"/>
</dbReference>
<reference evidence="4" key="2">
    <citation type="submission" date="2021-03" db="UniProtKB">
        <authorList>
            <consortium name="EnsemblPlants"/>
        </authorList>
    </citation>
    <scope>IDENTIFICATION</scope>
</reference>
<dbReference type="InterPro" id="IPR011990">
    <property type="entry name" value="TPR-like_helical_dom_sf"/>
</dbReference>
<comment type="similarity">
    <text evidence="1">Belongs to the PPR family. P subfamily.</text>
</comment>
<dbReference type="GO" id="GO:0031930">
    <property type="term" value="P:mitochondria-nucleus signaling pathway"/>
    <property type="evidence" value="ECO:0007669"/>
    <property type="project" value="TreeGrafter"/>
</dbReference>
<dbReference type="InterPro" id="IPR002885">
    <property type="entry name" value="PPR_rpt"/>
</dbReference>
<organism evidence="4 5">
    <name type="scientific">Chenopodium quinoa</name>
    <name type="common">Quinoa</name>
    <dbReference type="NCBI Taxonomy" id="63459"/>
    <lineage>
        <taxon>Eukaryota</taxon>
        <taxon>Viridiplantae</taxon>
        <taxon>Streptophyta</taxon>
        <taxon>Embryophyta</taxon>
        <taxon>Tracheophyta</taxon>
        <taxon>Spermatophyta</taxon>
        <taxon>Magnoliopsida</taxon>
        <taxon>eudicotyledons</taxon>
        <taxon>Gunneridae</taxon>
        <taxon>Pentapetalae</taxon>
        <taxon>Caryophyllales</taxon>
        <taxon>Chenopodiaceae</taxon>
        <taxon>Chenopodioideae</taxon>
        <taxon>Atripliceae</taxon>
        <taxon>Chenopodium</taxon>
    </lineage>
</organism>
<protein>
    <recommendedName>
        <fullName evidence="6">Pentatricopeptide repeat-containing protein</fullName>
    </recommendedName>
</protein>
<dbReference type="PANTHER" id="PTHR47936">
    <property type="entry name" value="PPR_LONG DOMAIN-CONTAINING PROTEIN"/>
    <property type="match status" value="1"/>
</dbReference>
<dbReference type="PROSITE" id="PS51375">
    <property type="entry name" value="PPR"/>
    <property type="match status" value="4"/>
</dbReference>
<dbReference type="Gene3D" id="1.25.40.10">
    <property type="entry name" value="Tetratricopeptide repeat domain"/>
    <property type="match status" value="2"/>
</dbReference>
<dbReference type="GO" id="GO:0010019">
    <property type="term" value="P:chloroplast-nucleus signaling pathway"/>
    <property type="evidence" value="ECO:0007669"/>
    <property type="project" value="TreeGrafter"/>
</dbReference>
<dbReference type="PANTHER" id="PTHR47936:SF5">
    <property type="entry name" value="PENTACOTRIPEPTIDE-REPEAT REGION OF PRORP DOMAIN-CONTAINING PROTEIN"/>
    <property type="match status" value="1"/>
</dbReference>
<name>A0A803LKZ2_CHEQI</name>
<dbReference type="EnsemblPlants" id="AUR62014639-RA">
    <property type="protein sequence ID" value="AUR62014639-RA:cds"/>
    <property type="gene ID" value="AUR62014639"/>
</dbReference>
<feature type="repeat" description="PPR" evidence="3">
    <location>
        <begin position="194"/>
        <end position="228"/>
    </location>
</feature>
<evidence type="ECO:0000256" key="2">
    <source>
        <dbReference type="ARBA" id="ARBA00022737"/>
    </source>
</evidence>
<feature type="repeat" description="PPR" evidence="3">
    <location>
        <begin position="229"/>
        <end position="263"/>
    </location>
</feature>
<evidence type="ECO:0008006" key="6">
    <source>
        <dbReference type="Google" id="ProtNLM"/>
    </source>
</evidence>
<dbReference type="Pfam" id="PF13041">
    <property type="entry name" value="PPR_2"/>
    <property type="match status" value="3"/>
</dbReference>
<dbReference type="OMA" id="TAIEMCK"/>
<dbReference type="SMR" id="A0A803LKZ2"/>
<dbReference type="AlphaFoldDB" id="A0A803LKZ2"/>
<dbReference type="KEGG" id="cqi:110693469"/>
<keyword evidence="2" id="KW-0677">Repeat</keyword>
<proteinExistence type="inferred from homology"/>
<evidence type="ECO:0000313" key="4">
    <source>
        <dbReference type="EnsemblPlants" id="AUR62014639-RA:cds"/>
    </source>
</evidence>
<dbReference type="Proteomes" id="UP000596660">
    <property type="component" value="Unplaced"/>
</dbReference>
<evidence type="ECO:0000256" key="1">
    <source>
        <dbReference type="ARBA" id="ARBA00007626"/>
    </source>
</evidence>
<gene>
    <name evidence="4" type="primary">LOC110693469</name>
</gene>
<evidence type="ECO:0000256" key="3">
    <source>
        <dbReference type="PROSITE-ProRule" id="PRU00708"/>
    </source>
</evidence>
<dbReference type="GeneID" id="110693469"/>
<sequence length="381" mass="44152">MSSISLLLRRAFSSSSAISSVTKISKVVYKEADVKKVAEAFKKHTQNSSFRKKTNFYEHTVQRLANTKSFSLIEEILEDQKQYKDITDEGFTVRLITLYGKSGMFDHAHKLFDEMPELSCKRTVLSYNALLGACVNSKKFDKVDGFFRELPGKLSIKPDVVSYNTVIKAFCEMGSLDSALLLLDEMEKEGLRPDLITFNILLDAVYRKLRFLEGEKLWSMMDKYNVVPDIISYNSRLRGLVLEEKMQDAVDFVQEMLSKGLKLDVYTYNILFSGFCKDGKYLEEAIKWFDEMMKNKCPPDRLTFSTLLRYACRNKDFRFGSRLCRLLYYRRCRLNERGLIQKVIDGLVRQSNISEAEILVKLGKDSRYSCYNSLKMPKFDT</sequence>
<dbReference type="GO" id="GO:0009507">
    <property type="term" value="C:chloroplast"/>
    <property type="evidence" value="ECO:0007669"/>
    <property type="project" value="TreeGrafter"/>
</dbReference>
<evidence type="ECO:0000313" key="5">
    <source>
        <dbReference type="Proteomes" id="UP000596660"/>
    </source>
</evidence>
<dbReference type="NCBIfam" id="TIGR00756">
    <property type="entry name" value="PPR"/>
    <property type="match status" value="5"/>
</dbReference>
<feature type="repeat" description="PPR" evidence="3">
    <location>
        <begin position="264"/>
        <end position="299"/>
    </location>
</feature>
<feature type="repeat" description="PPR" evidence="3">
    <location>
        <begin position="159"/>
        <end position="193"/>
    </location>
</feature>
<reference evidence="4" key="1">
    <citation type="journal article" date="2017" name="Nature">
        <title>The genome of Chenopodium quinoa.</title>
        <authorList>
            <person name="Jarvis D.E."/>
            <person name="Ho Y.S."/>
            <person name="Lightfoot D.J."/>
            <person name="Schmoeckel S.M."/>
            <person name="Li B."/>
            <person name="Borm T.J.A."/>
            <person name="Ohyanagi H."/>
            <person name="Mineta K."/>
            <person name="Michell C.T."/>
            <person name="Saber N."/>
            <person name="Kharbatia N.M."/>
            <person name="Rupper R.R."/>
            <person name="Sharp A.R."/>
            <person name="Dally N."/>
            <person name="Boughton B.A."/>
            <person name="Woo Y.H."/>
            <person name="Gao G."/>
            <person name="Schijlen E.G.W.M."/>
            <person name="Guo X."/>
            <person name="Momin A.A."/>
            <person name="Negrao S."/>
            <person name="Al-Babili S."/>
            <person name="Gehring C."/>
            <person name="Roessner U."/>
            <person name="Jung C."/>
            <person name="Murphy K."/>
            <person name="Arold S.T."/>
            <person name="Gojobori T."/>
            <person name="van der Linden C.G."/>
            <person name="van Loo E.N."/>
            <person name="Jellen E.N."/>
            <person name="Maughan P.J."/>
            <person name="Tester M."/>
        </authorList>
    </citation>
    <scope>NUCLEOTIDE SEQUENCE [LARGE SCALE GENOMIC DNA]</scope>
    <source>
        <strain evidence="4">cv. PI 614886</strain>
    </source>
</reference>